<comment type="subcellular location">
    <subcellularLocation>
        <location evidence="2">Cell inner membrane</location>
        <topology evidence="2">Multi-pass membrane protein</topology>
    </subcellularLocation>
</comment>
<evidence type="ECO:0000313" key="18">
    <source>
        <dbReference type="EMBL" id="MCK9685531.1"/>
    </source>
</evidence>
<dbReference type="Pfam" id="PF00072">
    <property type="entry name" value="Response_reg"/>
    <property type="match status" value="1"/>
</dbReference>
<evidence type="ECO:0000256" key="5">
    <source>
        <dbReference type="ARBA" id="ARBA00022679"/>
    </source>
</evidence>
<evidence type="ECO:0000259" key="15">
    <source>
        <dbReference type="PROSITE" id="PS50109"/>
    </source>
</evidence>
<dbReference type="EC" id="2.7.13.3" evidence="3"/>
<dbReference type="Gene3D" id="3.30.450.40">
    <property type="match status" value="1"/>
</dbReference>
<dbReference type="Gene3D" id="1.20.120.620">
    <property type="entry name" value="Backbone structure of the membrane domain of e. Coli histidine kinase receptor kdpd"/>
    <property type="match status" value="1"/>
</dbReference>
<evidence type="ECO:0000256" key="14">
    <source>
        <dbReference type="SAM" id="Phobius"/>
    </source>
</evidence>
<dbReference type="SUPFAM" id="SSF55781">
    <property type="entry name" value="GAF domain-like"/>
    <property type="match status" value="1"/>
</dbReference>
<evidence type="ECO:0000259" key="17">
    <source>
        <dbReference type="PROSITE" id="PS50113"/>
    </source>
</evidence>
<evidence type="ECO:0000256" key="6">
    <source>
        <dbReference type="ARBA" id="ARBA00022692"/>
    </source>
</evidence>
<dbReference type="InterPro" id="IPR036890">
    <property type="entry name" value="HATPase_C_sf"/>
</dbReference>
<dbReference type="EMBL" id="JAJLJH010000001">
    <property type="protein sequence ID" value="MCK9685531.1"/>
    <property type="molecule type" value="Genomic_DNA"/>
</dbReference>
<protein>
    <recommendedName>
        <fullName evidence="3">histidine kinase</fullName>
        <ecNumber evidence="3">2.7.13.3</ecNumber>
    </recommendedName>
</protein>
<keyword evidence="4 13" id="KW-0597">Phosphoprotein</keyword>
<evidence type="ECO:0000256" key="3">
    <source>
        <dbReference type="ARBA" id="ARBA00012438"/>
    </source>
</evidence>
<proteinExistence type="predicted"/>
<keyword evidence="11" id="KW-0902">Two-component regulatory system</keyword>
<dbReference type="Gene3D" id="3.30.565.10">
    <property type="entry name" value="Histidine kinase-like ATPase, C-terminal domain"/>
    <property type="match status" value="1"/>
</dbReference>
<feature type="domain" description="Histidine kinase" evidence="15">
    <location>
        <begin position="565"/>
        <end position="782"/>
    </location>
</feature>
<keyword evidence="10 14" id="KW-1133">Transmembrane helix</keyword>
<evidence type="ECO:0000256" key="11">
    <source>
        <dbReference type="ARBA" id="ARBA00023012"/>
    </source>
</evidence>
<dbReference type="PRINTS" id="PR00344">
    <property type="entry name" value="BCTRLSENSOR"/>
</dbReference>
<feature type="transmembrane region" description="Helical" evidence="14">
    <location>
        <begin position="59"/>
        <end position="77"/>
    </location>
</feature>
<dbReference type="Pfam" id="PF13185">
    <property type="entry name" value="GAF_2"/>
    <property type="match status" value="1"/>
</dbReference>
<dbReference type="PROSITE" id="PS50109">
    <property type="entry name" value="HIS_KIN"/>
    <property type="match status" value="1"/>
</dbReference>
<dbReference type="CDD" id="cd00082">
    <property type="entry name" value="HisKA"/>
    <property type="match status" value="1"/>
</dbReference>
<dbReference type="GO" id="GO:0005524">
    <property type="term" value="F:ATP binding"/>
    <property type="evidence" value="ECO:0007669"/>
    <property type="project" value="UniProtKB-KW"/>
</dbReference>
<dbReference type="InterPro" id="IPR003018">
    <property type="entry name" value="GAF"/>
</dbReference>
<feature type="domain" description="PAC" evidence="17">
    <location>
        <begin position="195"/>
        <end position="246"/>
    </location>
</feature>
<sequence length="927" mass="100836">MRPLPLDPDRLRRWATAVAFAAFAVAVQWSVRPWVGTKIPFLFFLPVIVAASARAGRGAGLFVTGAGFVSAWLWLLPPRHWWVAGPVDNLSMLIYTILGVLLATVGARLRVTSARASAAEQRLVLAGEDTGIGIFDLDLVTRTVYLSPALALLCRVDARDGAVPVDEVMANMPVDAAIEARAVLARKLRERASGYEREVRLSVPDGRDRWLMLRVHIVWSGARAVRMRGACIDITERRAVDDLLGRTQAELGQQVADLHRLHELSSRLLDTRTLVEQLQMILVALADFHGARRGLLTLFDTGSGTLGIATSTGFTPDAVARLMQTSGIDGACAIACANRERTVIEDIEVGEVDPGLRALASEEGFRAVHATPLVGQGGEVIGAISIHLDRPHAPTERERTLADICARKAATFIERARAQAAYQESQGRFQAVLDASAVPFVVLSPIREDASGAIVDFEWSYVNNAAAKALRRPAEAFEGRRVQDVLPARWASSDSFAQYVAVVETEATREFEVLVHHEGIEQWFRCVASPLRGSVAVWFNDVTMRKNAEQSLHEADRRKDEFLATLAHELRNPLAPIRQASAISRLPQATEAQKRWSHEVIERQVRHMALLLDDLLDVSRITRGRLALRRGTNTLHEMIEAAVETARPLIDSRQHELEIVLPQAAILMQADPLRVSQIVANLLTNAAKYTDSRGRIRLLAALDADDVVIEVSDNGIGIAPDSLPAVFDMFTQLRGSDDRAGGLGIGLALTKGLVELHGGSIIVRSEGPGRGSVFTVRLPRGDTPDRVAAPGDGVEPRAASARRILVADDNRDAAESLAALLELEGHEVTLAYDGAEALDAYARVHPQICLLDIGMPHRTGNEVASEIRAREDGHAPTLVAITGWGQDADRSQALAAGFDHHLTKPVDPTQLLRLIGEARVSGELARA</sequence>
<dbReference type="Pfam" id="PF00512">
    <property type="entry name" value="HisKA"/>
    <property type="match status" value="1"/>
</dbReference>
<feature type="modified residue" description="4-aspartylphosphate" evidence="13">
    <location>
        <position position="852"/>
    </location>
</feature>
<dbReference type="Pfam" id="PF02518">
    <property type="entry name" value="HATPase_c"/>
    <property type="match status" value="1"/>
</dbReference>
<dbReference type="InterPro" id="IPR000700">
    <property type="entry name" value="PAS-assoc_C"/>
</dbReference>
<comment type="caution">
    <text evidence="18">The sequence shown here is derived from an EMBL/GenBank/DDBJ whole genome shotgun (WGS) entry which is preliminary data.</text>
</comment>
<dbReference type="Gene3D" id="3.30.450.20">
    <property type="entry name" value="PAS domain"/>
    <property type="match status" value="2"/>
</dbReference>
<dbReference type="GO" id="GO:0005886">
    <property type="term" value="C:plasma membrane"/>
    <property type="evidence" value="ECO:0007669"/>
    <property type="project" value="UniProtKB-SubCell"/>
</dbReference>
<keyword evidence="9" id="KW-0067">ATP-binding</keyword>
<dbReference type="SMART" id="SM00448">
    <property type="entry name" value="REC"/>
    <property type="match status" value="1"/>
</dbReference>
<dbReference type="PANTHER" id="PTHR43047">
    <property type="entry name" value="TWO-COMPONENT HISTIDINE PROTEIN KINASE"/>
    <property type="match status" value="1"/>
</dbReference>
<dbReference type="InterPro" id="IPR013656">
    <property type="entry name" value="PAS_4"/>
</dbReference>
<dbReference type="PROSITE" id="PS50113">
    <property type="entry name" value="PAC"/>
    <property type="match status" value="1"/>
</dbReference>
<dbReference type="CDD" id="cd17580">
    <property type="entry name" value="REC_2_DhkD-like"/>
    <property type="match status" value="1"/>
</dbReference>
<dbReference type="SMART" id="SM00388">
    <property type="entry name" value="HisKA"/>
    <property type="match status" value="1"/>
</dbReference>
<comment type="catalytic activity">
    <reaction evidence="1">
        <text>ATP + protein L-histidine = ADP + protein N-phospho-L-histidine.</text>
        <dbReference type="EC" id="2.7.13.3"/>
    </reaction>
</comment>
<evidence type="ECO:0000256" key="2">
    <source>
        <dbReference type="ARBA" id="ARBA00004429"/>
    </source>
</evidence>
<gene>
    <name evidence="18" type="ORF">LPC04_07395</name>
</gene>
<dbReference type="InterPro" id="IPR025201">
    <property type="entry name" value="KdpD_TM"/>
</dbReference>
<dbReference type="InterPro" id="IPR004358">
    <property type="entry name" value="Sig_transdc_His_kin-like_C"/>
</dbReference>
<dbReference type="PANTHER" id="PTHR43047:SF72">
    <property type="entry name" value="OSMOSENSING HISTIDINE PROTEIN KINASE SLN1"/>
    <property type="match status" value="1"/>
</dbReference>
<dbReference type="InterPro" id="IPR001789">
    <property type="entry name" value="Sig_transdc_resp-reg_receiver"/>
</dbReference>
<dbReference type="GO" id="GO:0009927">
    <property type="term" value="F:histidine phosphotransfer kinase activity"/>
    <property type="evidence" value="ECO:0007669"/>
    <property type="project" value="TreeGrafter"/>
</dbReference>
<dbReference type="FunFam" id="3.30.565.10:FF:000006">
    <property type="entry name" value="Sensor histidine kinase WalK"/>
    <property type="match status" value="1"/>
</dbReference>
<evidence type="ECO:0000256" key="8">
    <source>
        <dbReference type="ARBA" id="ARBA00022777"/>
    </source>
</evidence>
<evidence type="ECO:0000256" key="13">
    <source>
        <dbReference type="PROSITE-ProRule" id="PRU00169"/>
    </source>
</evidence>
<dbReference type="SMART" id="SM00065">
    <property type="entry name" value="GAF"/>
    <property type="match status" value="1"/>
</dbReference>
<dbReference type="Gene3D" id="1.10.287.130">
    <property type="match status" value="1"/>
</dbReference>
<dbReference type="InterPro" id="IPR011006">
    <property type="entry name" value="CheY-like_superfamily"/>
</dbReference>
<dbReference type="GO" id="GO:0000155">
    <property type="term" value="F:phosphorelay sensor kinase activity"/>
    <property type="evidence" value="ECO:0007669"/>
    <property type="project" value="InterPro"/>
</dbReference>
<reference evidence="18" key="1">
    <citation type="submission" date="2021-11" db="EMBL/GenBank/DDBJ databases">
        <title>BS-T2-15 a new species belonging to the Comamonadaceae family isolated from the soil of a French oak forest.</title>
        <authorList>
            <person name="Mieszkin S."/>
            <person name="Alain K."/>
        </authorList>
    </citation>
    <scope>NUCLEOTIDE SEQUENCE</scope>
    <source>
        <strain evidence="18">BS-T2-15</strain>
    </source>
</reference>
<dbReference type="RefSeq" id="WP_275681530.1">
    <property type="nucleotide sequence ID" value="NZ_JAJLJH010000001.1"/>
</dbReference>
<dbReference type="AlphaFoldDB" id="A0A9X2BZM3"/>
<dbReference type="PROSITE" id="PS50110">
    <property type="entry name" value="RESPONSE_REGULATORY"/>
    <property type="match status" value="1"/>
</dbReference>
<evidence type="ECO:0000256" key="10">
    <source>
        <dbReference type="ARBA" id="ARBA00022989"/>
    </source>
</evidence>
<dbReference type="SUPFAM" id="SSF55785">
    <property type="entry name" value="PYP-like sensor domain (PAS domain)"/>
    <property type="match status" value="2"/>
</dbReference>
<evidence type="ECO:0000256" key="4">
    <source>
        <dbReference type="ARBA" id="ARBA00022553"/>
    </source>
</evidence>
<dbReference type="InterPro" id="IPR005467">
    <property type="entry name" value="His_kinase_dom"/>
</dbReference>
<dbReference type="SUPFAM" id="SSF47384">
    <property type="entry name" value="Homodimeric domain of signal transducing histidine kinase"/>
    <property type="match status" value="1"/>
</dbReference>
<feature type="transmembrane region" description="Helical" evidence="14">
    <location>
        <begin position="12"/>
        <end position="29"/>
    </location>
</feature>
<dbReference type="Pfam" id="PF08448">
    <property type="entry name" value="PAS_4"/>
    <property type="match status" value="1"/>
</dbReference>
<evidence type="ECO:0000256" key="12">
    <source>
        <dbReference type="ARBA" id="ARBA00023136"/>
    </source>
</evidence>
<dbReference type="Gene3D" id="3.40.50.2300">
    <property type="match status" value="1"/>
</dbReference>
<feature type="domain" description="Response regulatory" evidence="16">
    <location>
        <begin position="803"/>
        <end position="919"/>
    </location>
</feature>
<keyword evidence="8" id="KW-0418">Kinase</keyword>
<evidence type="ECO:0000313" key="19">
    <source>
        <dbReference type="Proteomes" id="UP001139353"/>
    </source>
</evidence>
<evidence type="ECO:0000259" key="16">
    <source>
        <dbReference type="PROSITE" id="PS50110"/>
    </source>
</evidence>
<keyword evidence="7" id="KW-0547">Nucleotide-binding</keyword>
<dbReference type="InterPro" id="IPR036097">
    <property type="entry name" value="HisK_dim/P_sf"/>
</dbReference>
<evidence type="ECO:0000256" key="1">
    <source>
        <dbReference type="ARBA" id="ARBA00000085"/>
    </source>
</evidence>
<dbReference type="SUPFAM" id="SSF52172">
    <property type="entry name" value="CheY-like"/>
    <property type="match status" value="1"/>
</dbReference>
<dbReference type="InterPro" id="IPR003594">
    <property type="entry name" value="HATPase_dom"/>
</dbReference>
<dbReference type="SMART" id="SM00387">
    <property type="entry name" value="HATPase_c"/>
    <property type="match status" value="1"/>
</dbReference>
<evidence type="ECO:0000256" key="9">
    <source>
        <dbReference type="ARBA" id="ARBA00022840"/>
    </source>
</evidence>
<dbReference type="InterPro" id="IPR029016">
    <property type="entry name" value="GAF-like_dom_sf"/>
</dbReference>
<dbReference type="Pfam" id="PF13493">
    <property type="entry name" value="DUF4118"/>
    <property type="match status" value="1"/>
</dbReference>
<dbReference type="InterPro" id="IPR038318">
    <property type="entry name" value="KdpD_sf"/>
</dbReference>
<organism evidence="18 19">
    <name type="scientific">Scleromatobacter humisilvae</name>
    <dbReference type="NCBI Taxonomy" id="2897159"/>
    <lineage>
        <taxon>Bacteria</taxon>
        <taxon>Pseudomonadati</taxon>
        <taxon>Pseudomonadota</taxon>
        <taxon>Betaproteobacteria</taxon>
        <taxon>Burkholderiales</taxon>
        <taxon>Sphaerotilaceae</taxon>
        <taxon>Scleromatobacter</taxon>
    </lineage>
</organism>
<evidence type="ECO:0000256" key="7">
    <source>
        <dbReference type="ARBA" id="ARBA00022741"/>
    </source>
</evidence>
<dbReference type="InterPro" id="IPR003661">
    <property type="entry name" value="HisK_dim/P_dom"/>
</dbReference>
<dbReference type="InterPro" id="IPR035965">
    <property type="entry name" value="PAS-like_dom_sf"/>
</dbReference>
<keyword evidence="12 14" id="KW-0472">Membrane</keyword>
<feature type="transmembrane region" description="Helical" evidence="14">
    <location>
        <begin position="89"/>
        <end position="107"/>
    </location>
</feature>
<accession>A0A9X2BZM3</accession>
<dbReference type="Proteomes" id="UP001139353">
    <property type="component" value="Unassembled WGS sequence"/>
</dbReference>
<keyword evidence="5" id="KW-0808">Transferase</keyword>
<dbReference type="SUPFAM" id="SSF55874">
    <property type="entry name" value="ATPase domain of HSP90 chaperone/DNA topoisomerase II/histidine kinase"/>
    <property type="match status" value="1"/>
</dbReference>
<name>A0A9X2BZM3_9BURK</name>
<keyword evidence="19" id="KW-1185">Reference proteome</keyword>
<keyword evidence="6 14" id="KW-0812">Transmembrane</keyword>